<accession>A0A517ZJK5</accession>
<protein>
    <submittedName>
        <fullName evidence="8">Alcohol dehydrogenase 2</fullName>
        <ecNumber evidence="8">1.1.1.1</ecNumber>
    </submittedName>
</protein>
<dbReference type="PROSITE" id="PS00913">
    <property type="entry name" value="ADH_IRON_1"/>
    <property type="match status" value="1"/>
</dbReference>
<evidence type="ECO:0000259" key="6">
    <source>
        <dbReference type="Pfam" id="PF00465"/>
    </source>
</evidence>
<dbReference type="EC" id="1.1.1.1" evidence="8"/>
<evidence type="ECO:0000313" key="9">
    <source>
        <dbReference type="Proteomes" id="UP000319383"/>
    </source>
</evidence>
<feature type="region of interest" description="Disordered" evidence="5">
    <location>
        <begin position="1"/>
        <end position="21"/>
    </location>
</feature>
<keyword evidence="4" id="KW-0520">NAD</keyword>
<dbReference type="InterPro" id="IPR056798">
    <property type="entry name" value="ADH_Fe_C"/>
</dbReference>
<proteinExistence type="inferred from homology"/>
<dbReference type="GO" id="GO:0046872">
    <property type="term" value="F:metal ion binding"/>
    <property type="evidence" value="ECO:0007669"/>
    <property type="project" value="InterPro"/>
</dbReference>
<evidence type="ECO:0000259" key="7">
    <source>
        <dbReference type="Pfam" id="PF25137"/>
    </source>
</evidence>
<feature type="compositionally biased region" description="Polar residues" evidence="5">
    <location>
        <begin position="1"/>
        <end position="13"/>
    </location>
</feature>
<keyword evidence="9" id="KW-1185">Reference proteome</keyword>
<gene>
    <name evidence="8" type="primary">adhB_1</name>
    <name evidence="8" type="ORF">Mal52_11390</name>
</gene>
<evidence type="ECO:0000256" key="1">
    <source>
        <dbReference type="ARBA" id="ARBA00001962"/>
    </source>
</evidence>
<keyword evidence="3 8" id="KW-0560">Oxidoreductase</keyword>
<feature type="domain" description="Alcohol dehydrogenase iron-type/glycerol dehydrogenase GldA" evidence="6">
    <location>
        <begin position="30"/>
        <end position="197"/>
    </location>
</feature>
<reference evidence="8 9" key="1">
    <citation type="submission" date="2019-02" db="EMBL/GenBank/DDBJ databases">
        <title>Deep-cultivation of Planctomycetes and their phenomic and genomic characterization uncovers novel biology.</title>
        <authorList>
            <person name="Wiegand S."/>
            <person name="Jogler M."/>
            <person name="Boedeker C."/>
            <person name="Pinto D."/>
            <person name="Vollmers J."/>
            <person name="Rivas-Marin E."/>
            <person name="Kohn T."/>
            <person name="Peeters S.H."/>
            <person name="Heuer A."/>
            <person name="Rast P."/>
            <person name="Oberbeckmann S."/>
            <person name="Bunk B."/>
            <person name="Jeske O."/>
            <person name="Meyerdierks A."/>
            <person name="Storesund J.E."/>
            <person name="Kallscheuer N."/>
            <person name="Luecker S."/>
            <person name="Lage O.M."/>
            <person name="Pohl T."/>
            <person name="Merkel B.J."/>
            <person name="Hornburger P."/>
            <person name="Mueller R.-W."/>
            <person name="Bruemmer F."/>
            <person name="Labrenz M."/>
            <person name="Spormann A.M."/>
            <person name="Op den Camp H."/>
            <person name="Overmann J."/>
            <person name="Amann R."/>
            <person name="Jetten M.S.M."/>
            <person name="Mascher T."/>
            <person name="Medema M.H."/>
            <person name="Devos D.P."/>
            <person name="Kaster A.-K."/>
            <person name="Ovreas L."/>
            <person name="Rohde M."/>
            <person name="Galperin M.Y."/>
            <person name="Jogler C."/>
        </authorList>
    </citation>
    <scope>NUCLEOTIDE SEQUENCE [LARGE SCALE GENOMIC DNA]</scope>
    <source>
        <strain evidence="8 9">Mal52</strain>
    </source>
</reference>
<comment type="similarity">
    <text evidence="2">Belongs to the iron-containing alcohol dehydrogenase family.</text>
</comment>
<dbReference type="Proteomes" id="UP000319383">
    <property type="component" value="Chromosome"/>
</dbReference>
<dbReference type="PANTHER" id="PTHR11496:SF102">
    <property type="entry name" value="ALCOHOL DEHYDROGENASE 4"/>
    <property type="match status" value="1"/>
</dbReference>
<dbReference type="Gene3D" id="1.20.1090.10">
    <property type="entry name" value="Dehydroquinate synthase-like - alpha domain"/>
    <property type="match status" value="1"/>
</dbReference>
<dbReference type="AlphaFoldDB" id="A0A517ZJK5"/>
<evidence type="ECO:0000256" key="3">
    <source>
        <dbReference type="ARBA" id="ARBA00023002"/>
    </source>
</evidence>
<sequence length="401" mass="42405">MSGSTNIEPSQTPRPVENGRLVPFDYAPRTRVVFGPGTLNQLGSLVTELGGTRVFLVTDPGLQQAGHAQHGLESLNAAGLHVTMFTDVQQNPTTDDVDRALAVARGANVDLIVGLGGGSSMDCAKGVNFLLSNGGRMEDYWGVGKATKPMLPMIAVPTTSGTGSEAQSFALIANSKTHMKMACGDKKAACKIAILDPELTVSMPASVTAATGVDAISHAVESYVSTSRNPVSQLFSRQSWQLTAKSFRRVMQRPTDIDGRGQMQLGAYLAGAAIENAMLGAAHACANPLTAHYEITHGVAVGIMLPHIIRYNAAVVGRLYGDLAVDCGLCAANDARAGELLADFVRELIAESGQATSLAPWNIHPDSLSQLAEEASKQWTGNFNPRPVDQQSLKEIYECAM</sequence>
<name>A0A517ZJK5_9PLAN</name>
<dbReference type="InterPro" id="IPR001670">
    <property type="entry name" value="ADH_Fe/GldA"/>
</dbReference>
<evidence type="ECO:0000256" key="4">
    <source>
        <dbReference type="ARBA" id="ARBA00023027"/>
    </source>
</evidence>
<dbReference type="SUPFAM" id="SSF56796">
    <property type="entry name" value="Dehydroquinate synthase-like"/>
    <property type="match status" value="1"/>
</dbReference>
<dbReference type="CDD" id="cd08551">
    <property type="entry name" value="Fe-ADH"/>
    <property type="match status" value="1"/>
</dbReference>
<dbReference type="EMBL" id="CP036276">
    <property type="protein sequence ID" value="QDU42672.1"/>
    <property type="molecule type" value="Genomic_DNA"/>
</dbReference>
<dbReference type="Pfam" id="PF25137">
    <property type="entry name" value="ADH_Fe_C"/>
    <property type="match status" value="1"/>
</dbReference>
<dbReference type="KEGG" id="sdyn:Mal52_11390"/>
<evidence type="ECO:0000256" key="2">
    <source>
        <dbReference type="ARBA" id="ARBA00007358"/>
    </source>
</evidence>
<dbReference type="PANTHER" id="PTHR11496">
    <property type="entry name" value="ALCOHOL DEHYDROGENASE"/>
    <property type="match status" value="1"/>
</dbReference>
<feature type="domain" description="Fe-containing alcohol dehydrogenase-like C-terminal" evidence="7">
    <location>
        <begin position="208"/>
        <end position="400"/>
    </location>
</feature>
<evidence type="ECO:0000313" key="8">
    <source>
        <dbReference type="EMBL" id="QDU42672.1"/>
    </source>
</evidence>
<comment type="cofactor">
    <cofactor evidence="1">
        <name>Fe cation</name>
        <dbReference type="ChEBI" id="CHEBI:24875"/>
    </cofactor>
</comment>
<dbReference type="FunFam" id="3.40.50.1970:FF:000003">
    <property type="entry name" value="Alcohol dehydrogenase, iron-containing"/>
    <property type="match status" value="1"/>
</dbReference>
<dbReference type="Pfam" id="PF00465">
    <property type="entry name" value="Fe-ADH"/>
    <property type="match status" value="1"/>
</dbReference>
<dbReference type="Gene3D" id="3.40.50.1970">
    <property type="match status" value="1"/>
</dbReference>
<dbReference type="InterPro" id="IPR018211">
    <property type="entry name" value="ADH_Fe_CS"/>
</dbReference>
<dbReference type="GO" id="GO:0004022">
    <property type="term" value="F:alcohol dehydrogenase (NAD+) activity"/>
    <property type="evidence" value="ECO:0007669"/>
    <property type="project" value="UniProtKB-EC"/>
</dbReference>
<organism evidence="8 9">
    <name type="scientific">Symmachiella dynata</name>
    <dbReference type="NCBI Taxonomy" id="2527995"/>
    <lineage>
        <taxon>Bacteria</taxon>
        <taxon>Pseudomonadati</taxon>
        <taxon>Planctomycetota</taxon>
        <taxon>Planctomycetia</taxon>
        <taxon>Planctomycetales</taxon>
        <taxon>Planctomycetaceae</taxon>
        <taxon>Symmachiella</taxon>
    </lineage>
</organism>
<evidence type="ECO:0000256" key="5">
    <source>
        <dbReference type="SAM" id="MobiDB-lite"/>
    </source>
</evidence>
<dbReference type="RefSeq" id="WP_145374688.1">
    <property type="nucleotide sequence ID" value="NZ_CP036276.1"/>
</dbReference>
<dbReference type="InterPro" id="IPR039697">
    <property type="entry name" value="Alcohol_dehydrogenase_Fe"/>
</dbReference>